<sequence length="88" mass="10110">MGSGKQKMMSCEQHDYIEIACLYRYPITLTLVSDEHISGIALDTARNEQRQECIKIQNDDTEHLIPLASIIRMTATVDNPHFRVVEFD</sequence>
<dbReference type="Gene3D" id="2.30.30.400">
    <property type="entry name" value="Rof-like"/>
    <property type="match status" value="1"/>
</dbReference>
<gene>
    <name evidence="1" type="ORF">ACFQ1C_11070</name>
</gene>
<dbReference type="Proteomes" id="UP001597048">
    <property type="component" value="Unassembled WGS sequence"/>
</dbReference>
<accession>A0ABW3KJV1</accession>
<keyword evidence="2" id="KW-1185">Reference proteome</keyword>
<evidence type="ECO:0000313" key="1">
    <source>
        <dbReference type="EMBL" id="MFD1008695.1"/>
    </source>
</evidence>
<protein>
    <submittedName>
        <fullName evidence="1">Rho-binding antiterminator</fullName>
    </submittedName>
</protein>
<organism evidence="1 2">
    <name type="scientific">Oceanisphaera ostreae</name>
    <dbReference type="NCBI Taxonomy" id="914151"/>
    <lineage>
        <taxon>Bacteria</taxon>
        <taxon>Pseudomonadati</taxon>
        <taxon>Pseudomonadota</taxon>
        <taxon>Gammaproteobacteria</taxon>
        <taxon>Aeromonadales</taxon>
        <taxon>Aeromonadaceae</taxon>
        <taxon>Oceanisphaera</taxon>
    </lineage>
</organism>
<reference evidence="2" key="1">
    <citation type="journal article" date="2019" name="Int. J. Syst. Evol. Microbiol.">
        <title>The Global Catalogue of Microorganisms (GCM) 10K type strain sequencing project: providing services to taxonomists for standard genome sequencing and annotation.</title>
        <authorList>
            <consortium name="The Broad Institute Genomics Platform"/>
            <consortium name="The Broad Institute Genome Sequencing Center for Infectious Disease"/>
            <person name="Wu L."/>
            <person name="Ma J."/>
        </authorList>
    </citation>
    <scope>NUCLEOTIDE SEQUENCE [LARGE SCALE GENOMIC DNA]</scope>
    <source>
        <strain evidence="2">CCUG 60525</strain>
    </source>
</reference>
<evidence type="ECO:0000313" key="2">
    <source>
        <dbReference type="Proteomes" id="UP001597048"/>
    </source>
</evidence>
<proteinExistence type="predicted"/>
<dbReference type="Pfam" id="PF07073">
    <property type="entry name" value="ROF"/>
    <property type="match status" value="1"/>
</dbReference>
<dbReference type="SUPFAM" id="SSF101744">
    <property type="entry name" value="Rof/RNase P subunit-like"/>
    <property type="match status" value="1"/>
</dbReference>
<comment type="caution">
    <text evidence="1">The sequence shown here is derived from an EMBL/GenBank/DDBJ whole genome shotgun (WGS) entry which is preliminary data.</text>
</comment>
<name>A0ABW3KJV1_9GAMM</name>
<dbReference type="InterPro" id="IPR038626">
    <property type="entry name" value="Rof-like_sf"/>
</dbReference>
<dbReference type="RefSeq" id="WP_379558675.1">
    <property type="nucleotide sequence ID" value="NZ_JBHTJS010000040.1"/>
</dbReference>
<dbReference type="InterPro" id="IPR009778">
    <property type="entry name" value="ROF"/>
</dbReference>
<dbReference type="EMBL" id="JBHTJS010000040">
    <property type="protein sequence ID" value="MFD1008695.1"/>
    <property type="molecule type" value="Genomic_DNA"/>
</dbReference>
<dbReference type="InterPro" id="IPR023534">
    <property type="entry name" value="Rof/RNase_P-like"/>
</dbReference>